<dbReference type="RefSeq" id="WP_123290229.1">
    <property type="nucleotide sequence ID" value="NZ_RJVA01000012.1"/>
</dbReference>
<organism evidence="1 2">
    <name type="scientific">Desulfosoma caldarium</name>
    <dbReference type="NCBI Taxonomy" id="610254"/>
    <lineage>
        <taxon>Bacteria</taxon>
        <taxon>Pseudomonadati</taxon>
        <taxon>Thermodesulfobacteriota</taxon>
        <taxon>Syntrophobacteria</taxon>
        <taxon>Syntrophobacterales</taxon>
        <taxon>Syntrophobacteraceae</taxon>
        <taxon>Desulfosoma</taxon>
    </lineage>
</organism>
<dbReference type="EMBL" id="RJVA01000012">
    <property type="protein sequence ID" value="ROQ92060.1"/>
    <property type="molecule type" value="Genomic_DNA"/>
</dbReference>
<proteinExistence type="predicted"/>
<reference evidence="1 2" key="1">
    <citation type="submission" date="2018-11" db="EMBL/GenBank/DDBJ databases">
        <title>Genomic Encyclopedia of Type Strains, Phase IV (KMG-IV): sequencing the most valuable type-strain genomes for metagenomic binning, comparative biology and taxonomic classification.</title>
        <authorList>
            <person name="Goeker M."/>
        </authorList>
    </citation>
    <scope>NUCLEOTIDE SEQUENCE [LARGE SCALE GENOMIC DNA]</scope>
    <source>
        <strain evidence="1 2">DSM 22027</strain>
    </source>
</reference>
<evidence type="ECO:0000313" key="1">
    <source>
        <dbReference type="EMBL" id="ROQ92060.1"/>
    </source>
</evidence>
<dbReference type="AlphaFoldDB" id="A0A3N1UTL5"/>
<sequence>MRRNLCQRTYKVSFVTPAFLRGADQSAQWRVPPFKALLRKWWRIVWWNEQPKSSRSVEALRNQENAWFGTSADKGTGASRLRLRIHDWRGGKLPRGEFNQTQLPPVRDLEVQKRVRAFLYLGNGLINWNKYSGSAQLQRESALRCDDSRELKLFYPQGEMDRQIQRAMMLMAFCGCLGGRSRNGWGSLQIQLVSDHEAPQPLFDEAVLDEGNRDARKWLHEVAVKWTDALELDWCHAVGCDDTGLLLWRTEPKKGWHQVMEELAKIKIGFRTQFQFKAAGPLTKLYHRHILAYPVTNHPFGKWGDKARSANQLLFKVLKVSDGYQGIIVHLPHAIPEPLRKKAVKQQAAARELKQMEQTVWSKVHAYLDSGSKVRVVRLP</sequence>
<keyword evidence="2" id="KW-1185">Reference proteome</keyword>
<dbReference type="OrthoDB" id="190500at2"/>
<protein>
    <submittedName>
        <fullName evidence="1">CRISPR-associated protein Cmr1</fullName>
    </submittedName>
</protein>
<accession>A0A3N1UTL5</accession>
<gene>
    <name evidence="1" type="ORF">EDC27_1732</name>
</gene>
<comment type="caution">
    <text evidence="1">The sequence shown here is derived from an EMBL/GenBank/DDBJ whole genome shotgun (WGS) entry which is preliminary data.</text>
</comment>
<evidence type="ECO:0000313" key="2">
    <source>
        <dbReference type="Proteomes" id="UP000276223"/>
    </source>
</evidence>
<dbReference type="Proteomes" id="UP000276223">
    <property type="component" value="Unassembled WGS sequence"/>
</dbReference>
<name>A0A3N1UTL5_9BACT</name>